<dbReference type="InterPro" id="IPR016035">
    <property type="entry name" value="Acyl_Trfase/lysoPLipase"/>
</dbReference>
<feature type="domain" description="PNPLA" evidence="5">
    <location>
        <begin position="6"/>
        <end position="210"/>
    </location>
</feature>
<evidence type="ECO:0000256" key="2">
    <source>
        <dbReference type="ARBA" id="ARBA00022963"/>
    </source>
</evidence>
<keyword evidence="1 4" id="KW-0378">Hydrolase</keyword>
<feature type="active site" description="Nucleophile" evidence="4">
    <location>
        <position position="43"/>
    </location>
</feature>
<reference evidence="6 7" key="1">
    <citation type="submission" date="2018-11" db="EMBL/GenBank/DDBJ databases">
        <title>Sequencing the genomes of 1000 actinobacteria strains.</title>
        <authorList>
            <person name="Klenk H.-P."/>
        </authorList>
    </citation>
    <scope>NUCLEOTIDE SEQUENCE [LARGE SCALE GENOMIC DNA]</scope>
    <source>
        <strain evidence="6 7">DSM 12652</strain>
    </source>
</reference>
<name>A0A3N2CZB9_9ACTN</name>
<comment type="caution">
    <text evidence="6">The sequence shown here is derived from an EMBL/GenBank/DDBJ whole genome shotgun (WGS) entry which is preliminary data.</text>
</comment>
<dbReference type="GO" id="GO:0016042">
    <property type="term" value="P:lipid catabolic process"/>
    <property type="evidence" value="ECO:0007669"/>
    <property type="project" value="UniProtKB-UniRule"/>
</dbReference>
<dbReference type="AlphaFoldDB" id="A0A3N2CZB9"/>
<dbReference type="OrthoDB" id="2339873at2"/>
<dbReference type="InterPro" id="IPR002641">
    <property type="entry name" value="PNPLA_dom"/>
</dbReference>
<proteinExistence type="predicted"/>
<dbReference type="Gene3D" id="3.40.1090.10">
    <property type="entry name" value="Cytosolic phospholipase A2 catalytic domain"/>
    <property type="match status" value="2"/>
</dbReference>
<dbReference type="Proteomes" id="UP000281738">
    <property type="component" value="Unassembled WGS sequence"/>
</dbReference>
<evidence type="ECO:0000313" key="7">
    <source>
        <dbReference type="Proteomes" id="UP000281738"/>
    </source>
</evidence>
<keyword evidence="2 4" id="KW-0442">Lipid degradation</keyword>
<dbReference type="SUPFAM" id="SSF52151">
    <property type="entry name" value="FabD/lysophospholipase-like"/>
    <property type="match status" value="1"/>
</dbReference>
<dbReference type="GO" id="GO:0016787">
    <property type="term" value="F:hydrolase activity"/>
    <property type="evidence" value="ECO:0007669"/>
    <property type="project" value="UniProtKB-UniRule"/>
</dbReference>
<dbReference type="PANTHER" id="PTHR14226">
    <property type="entry name" value="NEUROPATHY TARGET ESTERASE/SWISS CHEESE D.MELANOGASTER"/>
    <property type="match status" value="1"/>
</dbReference>
<protein>
    <submittedName>
        <fullName evidence="6">NTE family protein</fullName>
    </submittedName>
</protein>
<evidence type="ECO:0000256" key="1">
    <source>
        <dbReference type="ARBA" id="ARBA00022801"/>
    </source>
</evidence>
<feature type="short sequence motif" description="GXGXXG" evidence="4">
    <location>
        <begin position="10"/>
        <end position="15"/>
    </location>
</feature>
<dbReference type="RefSeq" id="WP_123392573.1">
    <property type="nucleotide sequence ID" value="NZ_RKHO01000001.1"/>
</dbReference>
<dbReference type="PROSITE" id="PS51635">
    <property type="entry name" value="PNPLA"/>
    <property type="match status" value="1"/>
</dbReference>
<dbReference type="InterPro" id="IPR050301">
    <property type="entry name" value="NTE"/>
</dbReference>
<evidence type="ECO:0000256" key="3">
    <source>
        <dbReference type="ARBA" id="ARBA00023098"/>
    </source>
</evidence>
<evidence type="ECO:0000313" key="6">
    <source>
        <dbReference type="EMBL" id="ROR92879.1"/>
    </source>
</evidence>
<dbReference type="PANTHER" id="PTHR14226:SF57">
    <property type="entry name" value="BLR7027 PROTEIN"/>
    <property type="match status" value="1"/>
</dbReference>
<feature type="active site" description="Proton acceptor" evidence="4">
    <location>
        <position position="196"/>
    </location>
</feature>
<keyword evidence="7" id="KW-1185">Reference proteome</keyword>
<sequence>MPRTALVLGGGGVTGIAWELGLLHGLAEAGVDLTTADLVVGTSAGSVVGAQVTTQATSGRTLADLYAGQLRPATGELAADLGLGTLLRMAPAMLLPGSGRTKRRRVAAMAVRAHPPAGPGEAEPRVEVIRGRLRTADGDLDWPDRDLVVTAVATDTGELVRFTRESGADLTRAVAASCAVPLVWPPVEVQGRLHVDGGVRSTANADLAAGADRVVVLAPIPRALSRATSVAAQLEHVAPERSVVVSPDEAARADIGRNVLDPAKRADAARAGLRQAAAEAARVAEVWGR</sequence>
<evidence type="ECO:0000259" key="5">
    <source>
        <dbReference type="PROSITE" id="PS51635"/>
    </source>
</evidence>
<feature type="short sequence motif" description="GXSXG" evidence="4">
    <location>
        <begin position="41"/>
        <end position="45"/>
    </location>
</feature>
<accession>A0A3N2CZB9</accession>
<gene>
    <name evidence="6" type="ORF">EDD33_3780</name>
</gene>
<evidence type="ECO:0000256" key="4">
    <source>
        <dbReference type="PROSITE-ProRule" id="PRU01161"/>
    </source>
</evidence>
<feature type="short sequence motif" description="DGA/G" evidence="4">
    <location>
        <begin position="196"/>
        <end position="198"/>
    </location>
</feature>
<dbReference type="Pfam" id="PF01734">
    <property type="entry name" value="Patatin"/>
    <property type="match status" value="1"/>
</dbReference>
<dbReference type="EMBL" id="RKHO01000001">
    <property type="protein sequence ID" value="ROR92879.1"/>
    <property type="molecule type" value="Genomic_DNA"/>
</dbReference>
<organism evidence="6 7">
    <name type="scientific">Nocardioides aurantiacus</name>
    <dbReference type="NCBI Taxonomy" id="86796"/>
    <lineage>
        <taxon>Bacteria</taxon>
        <taxon>Bacillati</taxon>
        <taxon>Actinomycetota</taxon>
        <taxon>Actinomycetes</taxon>
        <taxon>Propionibacteriales</taxon>
        <taxon>Nocardioidaceae</taxon>
        <taxon>Nocardioides</taxon>
    </lineage>
</organism>
<keyword evidence="3 4" id="KW-0443">Lipid metabolism</keyword>